<evidence type="ECO:0000256" key="1">
    <source>
        <dbReference type="SAM" id="MobiDB-lite"/>
    </source>
</evidence>
<keyword evidence="3" id="KW-1185">Reference proteome</keyword>
<accession>A0A8S1C366</accession>
<dbReference type="AlphaFoldDB" id="A0A8S1C366"/>
<gene>
    <name evidence="2" type="ORF">CLODIP_2_CD02224</name>
</gene>
<feature type="compositionally biased region" description="Low complexity" evidence="1">
    <location>
        <begin position="195"/>
        <end position="209"/>
    </location>
</feature>
<feature type="compositionally biased region" description="Low complexity" evidence="1">
    <location>
        <begin position="146"/>
        <end position="156"/>
    </location>
</feature>
<dbReference type="EMBL" id="CADEPI010000012">
    <property type="protein sequence ID" value="CAB3363532.1"/>
    <property type="molecule type" value="Genomic_DNA"/>
</dbReference>
<comment type="caution">
    <text evidence="2">The sequence shown here is derived from an EMBL/GenBank/DDBJ whole genome shotgun (WGS) entry which is preliminary data.</text>
</comment>
<dbReference type="Proteomes" id="UP000494165">
    <property type="component" value="Unassembled WGS sequence"/>
</dbReference>
<evidence type="ECO:0000313" key="2">
    <source>
        <dbReference type="EMBL" id="CAB3363532.1"/>
    </source>
</evidence>
<feature type="region of interest" description="Disordered" evidence="1">
    <location>
        <begin position="65"/>
        <end position="104"/>
    </location>
</feature>
<reference evidence="2 3" key="1">
    <citation type="submission" date="2020-04" db="EMBL/GenBank/DDBJ databases">
        <authorList>
            <person name="Alioto T."/>
            <person name="Alioto T."/>
            <person name="Gomez Garrido J."/>
        </authorList>
    </citation>
    <scope>NUCLEOTIDE SEQUENCE [LARGE SCALE GENOMIC DNA]</scope>
</reference>
<protein>
    <submittedName>
        <fullName evidence="2">Uncharacterized protein</fullName>
    </submittedName>
</protein>
<organism evidence="2 3">
    <name type="scientific">Cloeon dipterum</name>
    <dbReference type="NCBI Taxonomy" id="197152"/>
    <lineage>
        <taxon>Eukaryota</taxon>
        <taxon>Metazoa</taxon>
        <taxon>Ecdysozoa</taxon>
        <taxon>Arthropoda</taxon>
        <taxon>Hexapoda</taxon>
        <taxon>Insecta</taxon>
        <taxon>Pterygota</taxon>
        <taxon>Palaeoptera</taxon>
        <taxon>Ephemeroptera</taxon>
        <taxon>Pisciforma</taxon>
        <taxon>Baetidae</taxon>
        <taxon>Cloeon</taxon>
    </lineage>
</organism>
<sequence>MWAAARCYQANISARQVYLHIGILKSFSVFLADLFTPEELVSIEKALLAAGPSFLATLGRNTSAPHNSGGPAGQGSVIAYGGQYSGPGAPQMKQPPPYNPSCQAGSAVPHMMMRPAEAATGRPSQLAQQTLMGRVVPQYPRHLVGQQPHKQTQQTPPTIPLSGWSAMPQTDDEAGGGGHGRPSQPAQQTSMGRGSSSPAFSPSSWATAT</sequence>
<feature type="region of interest" description="Disordered" evidence="1">
    <location>
        <begin position="145"/>
        <end position="209"/>
    </location>
</feature>
<feature type="compositionally biased region" description="Polar residues" evidence="1">
    <location>
        <begin position="184"/>
        <end position="194"/>
    </location>
</feature>
<evidence type="ECO:0000313" key="3">
    <source>
        <dbReference type="Proteomes" id="UP000494165"/>
    </source>
</evidence>
<name>A0A8S1C366_9INSE</name>
<proteinExistence type="predicted"/>